<dbReference type="InterPro" id="IPR011075">
    <property type="entry name" value="TetR_C"/>
</dbReference>
<dbReference type="Proteomes" id="UP000239494">
    <property type="component" value="Unassembled WGS sequence"/>
</dbReference>
<dbReference type="SUPFAM" id="SSF46689">
    <property type="entry name" value="Homeodomain-like"/>
    <property type="match status" value="1"/>
</dbReference>
<evidence type="ECO:0000256" key="1">
    <source>
        <dbReference type="ARBA" id="ARBA00023015"/>
    </source>
</evidence>
<dbReference type="PROSITE" id="PS50977">
    <property type="entry name" value="HTH_TETR_2"/>
    <property type="match status" value="1"/>
</dbReference>
<dbReference type="Gene3D" id="1.10.357.10">
    <property type="entry name" value="Tetracycline Repressor, domain 2"/>
    <property type="match status" value="1"/>
</dbReference>
<proteinExistence type="predicted"/>
<dbReference type="PANTHER" id="PTHR47506:SF3">
    <property type="entry name" value="HTH-TYPE TRANSCRIPTIONAL REGULATOR LMRA"/>
    <property type="match status" value="1"/>
</dbReference>
<dbReference type="AlphaFoldDB" id="A0A2T0T186"/>
<organism evidence="6 7">
    <name type="scientific">Umezawaea tangerina</name>
    <dbReference type="NCBI Taxonomy" id="84725"/>
    <lineage>
        <taxon>Bacteria</taxon>
        <taxon>Bacillati</taxon>
        <taxon>Actinomycetota</taxon>
        <taxon>Actinomycetes</taxon>
        <taxon>Pseudonocardiales</taxon>
        <taxon>Pseudonocardiaceae</taxon>
        <taxon>Umezawaea</taxon>
    </lineage>
</organism>
<dbReference type="EMBL" id="PVTF01000007">
    <property type="protein sequence ID" value="PRY39430.1"/>
    <property type="molecule type" value="Genomic_DNA"/>
</dbReference>
<dbReference type="PANTHER" id="PTHR47506">
    <property type="entry name" value="TRANSCRIPTIONAL REGULATORY PROTEIN"/>
    <property type="match status" value="1"/>
</dbReference>
<keyword evidence="3" id="KW-0804">Transcription</keyword>
<evidence type="ECO:0000256" key="4">
    <source>
        <dbReference type="PROSITE-ProRule" id="PRU00335"/>
    </source>
</evidence>
<dbReference type="SUPFAM" id="SSF48498">
    <property type="entry name" value="Tetracyclin repressor-like, C-terminal domain"/>
    <property type="match status" value="1"/>
</dbReference>
<feature type="domain" description="HTH tetR-type" evidence="5">
    <location>
        <begin position="16"/>
        <end position="76"/>
    </location>
</feature>
<keyword evidence="2 4" id="KW-0238">DNA-binding</keyword>
<dbReference type="InterPro" id="IPR001647">
    <property type="entry name" value="HTH_TetR"/>
</dbReference>
<dbReference type="Pfam" id="PF16925">
    <property type="entry name" value="TetR_C_13"/>
    <property type="match status" value="1"/>
</dbReference>
<gene>
    <name evidence="6" type="ORF">CLV43_10713</name>
</gene>
<evidence type="ECO:0000313" key="7">
    <source>
        <dbReference type="Proteomes" id="UP000239494"/>
    </source>
</evidence>
<evidence type="ECO:0000313" key="6">
    <source>
        <dbReference type="EMBL" id="PRY39430.1"/>
    </source>
</evidence>
<evidence type="ECO:0000256" key="2">
    <source>
        <dbReference type="ARBA" id="ARBA00023125"/>
    </source>
</evidence>
<reference evidence="6 7" key="1">
    <citation type="submission" date="2018-03" db="EMBL/GenBank/DDBJ databases">
        <title>Genomic Encyclopedia of Archaeal and Bacterial Type Strains, Phase II (KMG-II): from individual species to whole genera.</title>
        <authorList>
            <person name="Goeker M."/>
        </authorList>
    </citation>
    <scope>NUCLEOTIDE SEQUENCE [LARGE SCALE GENOMIC DNA]</scope>
    <source>
        <strain evidence="6 7">DSM 44720</strain>
    </source>
</reference>
<protein>
    <submittedName>
        <fullName evidence="6">TetR family transcriptional regulator</fullName>
    </submittedName>
</protein>
<sequence>MYRQVQSGGVATAKGAATRRRIVEAAAAEIRERGTLATTLDDVCRRSGTGKSQLFHYFPRGREQLLLAVTELEAGRVFDDQGPYLDGLDSRAAWADWRDTVVRTCRDRGPHCPLGVLIADVGRYGPAAQTVTAQLVRRWQAAIRVGIEATQAAGEADPALDADRTAAAVVTAVQGGVSVLLSTGSADHLEAALDFCLDRLLLADAPERT</sequence>
<feature type="DNA-binding region" description="H-T-H motif" evidence="4">
    <location>
        <begin position="39"/>
        <end position="58"/>
    </location>
</feature>
<dbReference type="InterPro" id="IPR036271">
    <property type="entry name" value="Tet_transcr_reg_TetR-rel_C_sf"/>
</dbReference>
<evidence type="ECO:0000259" key="5">
    <source>
        <dbReference type="PROSITE" id="PS50977"/>
    </source>
</evidence>
<keyword evidence="1" id="KW-0805">Transcription regulation</keyword>
<comment type="caution">
    <text evidence="6">The sequence shown here is derived from an EMBL/GenBank/DDBJ whole genome shotgun (WGS) entry which is preliminary data.</text>
</comment>
<name>A0A2T0T186_9PSEU</name>
<accession>A0A2T0T186</accession>
<keyword evidence="7" id="KW-1185">Reference proteome</keyword>
<dbReference type="GO" id="GO:0003677">
    <property type="term" value="F:DNA binding"/>
    <property type="evidence" value="ECO:0007669"/>
    <property type="project" value="UniProtKB-UniRule"/>
</dbReference>
<evidence type="ECO:0000256" key="3">
    <source>
        <dbReference type="ARBA" id="ARBA00023163"/>
    </source>
</evidence>
<dbReference type="Pfam" id="PF00440">
    <property type="entry name" value="TetR_N"/>
    <property type="match status" value="1"/>
</dbReference>
<dbReference type="InterPro" id="IPR009057">
    <property type="entry name" value="Homeodomain-like_sf"/>
</dbReference>